<proteinExistence type="predicted"/>
<gene>
    <name evidence="1" type="ORF">A2U01_0017399</name>
</gene>
<reference evidence="1 2" key="1">
    <citation type="journal article" date="2018" name="Front. Plant Sci.">
        <title>Red Clover (Trifolium pratense) and Zigzag Clover (T. medium) - A Picture of Genomic Similarities and Differences.</title>
        <authorList>
            <person name="Dluhosova J."/>
            <person name="Istvanek J."/>
            <person name="Nedelnik J."/>
            <person name="Repkova J."/>
        </authorList>
    </citation>
    <scope>NUCLEOTIDE SEQUENCE [LARGE SCALE GENOMIC DNA]</scope>
    <source>
        <strain evidence="2">cv. 10/8</strain>
        <tissue evidence="1">Leaf</tissue>
    </source>
</reference>
<evidence type="ECO:0000313" key="2">
    <source>
        <dbReference type="Proteomes" id="UP000265520"/>
    </source>
</evidence>
<comment type="caution">
    <text evidence="1">The sequence shown here is derived from an EMBL/GenBank/DDBJ whole genome shotgun (WGS) entry which is preliminary data.</text>
</comment>
<protein>
    <submittedName>
        <fullName evidence="1">Uncharacterized protein</fullName>
    </submittedName>
</protein>
<keyword evidence="2" id="KW-1185">Reference proteome</keyword>
<dbReference type="EMBL" id="LXQA010032264">
    <property type="protein sequence ID" value="MCH96413.1"/>
    <property type="molecule type" value="Genomic_DNA"/>
</dbReference>
<dbReference type="Proteomes" id="UP000265520">
    <property type="component" value="Unassembled WGS sequence"/>
</dbReference>
<sequence length="50" mass="5629">DPGYYDISETSTRVVTCFNVLDHTMCSLCEYIFSDAIERSLCTNIQTGCL</sequence>
<organism evidence="1 2">
    <name type="scientific">Trifolium medium</name>
    <dbReference type="NCBI Taxonomy" id="97028"/>
    <lineage>
        <taxon>Eukaryota</taxon>
        <taxon>Viridiplantae</taxon>
        <taxon>Streptophyta</taxon>
        <taxon>Embryophyta</taxon>
        <taxon>Tracheophyta</taxon>
        <taxon>Spermatophyta</taxon>
        <taxon>Magnoliopsida</taxon>
        <taxon>eudicotyledons</taxon>
        <taxon>Gunneridae</taxon>
        <taxon>Pentapetalae</taxon>
        <taxon>rosids</taxon>
        <taxon>fabids</taxon>
        <taxon>Fabales</taxon>
        <taxon>Fabaceae</taxon>
        <taxon>Papilionoideae</taxon>
        <taxon>50 kb inversion clade</taxon>
        <taxon>NPAAA clade</taxon>
        <taxon>Hologalegina</taxon>
        <taxon>IRL clade</taxon>
        <taxon>Trifolieae</taxon>
        <taxon>Trifolium</taxon>
    </lineage>
</organism>
<name>A0A392N9Y9_9FABA</name>
<dbReference type="AlphaFoldDB" id="A0A392N9Y9"/>
<accession>A0A392N9Y9</accession>
<evidence type="ECO:0000313" key="1">
    <source>
        <dbReference type="EMBL" id="MCH96413.1"/>
    </source>
</evidence>
<feature type="non-terminal residue" evidence="1">
    <location>
        <position position="1"/>
    </location>
</feature>